<comment type="caution">
    <text evidence="8">Lacks conserved residue(s) required for the propagation of feature annotation.</text>
</comment>
<evidence type="ECO:0000256" key="7">
    <source>
        <dbReference type="ARBA" id="ARBA00023136"/>
    </source>
</evidence>
<evidence type="ECO:0000256" key="5">
    <source>
        <dbReference type="ARBA" id="ARBA00022692"/>
    </source>
</evidence>
<comment type="subunit">
    <text evidence="3 8">Homodimer and heterodimers.</text>
</comment>
<evidence type="ECO:0000256" key="4">
    <source>
        <dbReference type="ARBA" id="ARBA00022475"/>
    </source>
</evidence>
<keyword evidence="6 8" id="KW-1133">Transmembrane helix</keyword>
<evidence type="ECO:0000256" key="8">
    <source>
        <dbReference type="RuleBase" id="RU361233"/>
    </source>
</evidence>
<proteinExistence type="inferred from homology"/>
<protein>
    <recommendedName>
        <fullName evidence="8">CASP-like protein</fullName>
    </recommendedName>
</protein>
<dbReference type="PANTHER" id="PTHR33573:SF56">
    <property type="entry name" value="CASP-LIKE PROTEIN 4C1"/>
    <property type="match status" value="1"/>
</dbReference>
<keyword evidence="4 8" id="KW-1003">Cell membrane</keyword>
<evidence type="ECO:0000313" key="10">
    <source>
        <dbReference type="EMBL" id="KAE8712100.1"/>
    </source>
</evidence>
<keyword evidence="11" id="KW-1185">Reference proteome</keyword>
<sequence>MRSPQAFLNGDTPSPHFHNTVTLCKLRRFNSLILVFRVTAFTSSLASSVLMVTNYRGSDSPHWFDFDAFRFVFAANAIVALYSLFEMGFPVWEISTGATLFPEILQVLFDFGHDQVFAYLLQSVNSAGMALVKTLKGEFTILELADAVKLINPEVKILMVENTPDDPRQRNSDITKPKELLGLPLIE</sequence>
<evidence type="ECO:0000256" key="2">
    <source>
        <dbReference type="ARBA" id="ARBA00007651"/>
    </source>
</evidence>
<dbReference type="PANTHER" id="PTHR33573">
    <property type="entry name" value="CASP-LIKE PROTEIN 4A4"/>
    <property type="match status" value="1"/>
</dbReference>
<dbReference type="Proteomes" id="UP000436088">
    <property type="component" value="Unassembled WGS sequence"/>
</dbReference>
<comment type="caution">
    <text evidence="10">The sequence shown here is derived from an EMBL/GenBank/DDBJ whole genome shotgun (WGS) entry which is preliminary data.</text>
</comment>
<gene>
    <name evidence="10" type="ORF">F3Y22_tig00110264pilonHSYRG00309</name>
</gene>
<reference evidence="10" key="1">
    <citation type="submission" date="2019-09" db="EMBL/GenBank/DDBJ databases">
        <title>Draft genome information of white flower Hibiscus syriacus.</title>
        <authorList>
            <person name="Kim Y.-M."/>
        </authorList>
    </citation>
    <scope>NUCLEOTIDE SEQUENCE [LARGE SCALE GENOMIC DNA]</scope>
    <source>
        <strain evidence="10">YM2019G1</strain>
    </source>
</reference>
<feature type="transmembrane region" description="Helical" evidence="8">
    <location>
        <begin position="68"/>
        <end position="85"/>
    </location>
</feature>
<name>A0A6A3B586_HIBSY</name>
<evidence type="ECO:0000256" key="6">
    <source>
        <dbReference type="ARBA" id="ARBA00022989"/>
    </source>
</evidence>
<dbReference type="Pfam" id="PF04535">
    <property type="entry name" value="CASP_dom"/>
    <property type="match status" value="1"/>
</dbReference>
<comment type="similarity">
    <text evidence="2 8">Belongs to the Casparian strip membrane proteins (CASP) family.</text>
</comment>
<keyword evidence="7 8" id="KW-0472">Membrane</keyword>
<evidence type="ECO:0000256" key="3">
    <source>
        <dbReference type="ARBA" id="ARBA00011489"/>
    </source>
</evidence>
<dbReference type="GO" id="GO:0005886">
    <property type="term" value="C:plasma membrane"/>
    <property type="evidence" value="ECO:0007669"/>
    <property type="project" value="UniProtKB-SubCell"/>
</dbReference>
<evidence type="ECO:0000256" key="1">
    <source>
        <dbReference type="ARBA" id="ARBA00004651"/>
    </source>
</evidence>
<feature type="domain" description="Casparian strip membrane protein" evidence="9">
    <location>
        <begin position="29"/>
        <end position="136"/>
    </location>
</feature>
<evidence type="ECO:0000259" key="9">
    <source>
        <dbReference type="Pfam" id="PF04535"/>
    </source>
</evidence>
<dbReference type="InterPro" id="IPR006702">
    <property type="entry name" value="CASP_dom"/>
</dbReference>
<comment type="subcellular location">
    <subcellularLocation>
        <location evidence="1 8">Cell membrane</location>
        <topology evidence="1 8">Multi-pass membrane protein</topology>
    </subcellularLocation>
</comment>
<accession>A0A6A3B586</accession>
<organism evidence="10 11">
    <name type="scientific">Hibiscus syriacus</name>
    <name type="common">Rose of Sharon</name>
    <dbReference type="NCBI Taxonomy" id="106335"/>
    <lineage>
        <taxon>Eukaryota</taxon>
        <taxon>Viridiplantae</taxon>
        <taxon>Streptophyta</taxon>
        <taxon>Embryophyta</taxon>
        <taxon>Tracheophyta</taxon>
        <taxon>Spermatophyta</taxon>
        <taxon>Magnoliopsida</taxon>
        <taxon>eudicotyledons</taxon>
        <taxon>Gunneridae</taxon>
        <taxon>Pentapetalae</taxon>
        <taxon>rosids</taxon>
        <taxon>malvids</taxon>
        <taxon>Malvales</taxon>
        <taxon>Malvaceae</taxon>
        <taxon>Malvoideae</taxon>
        <taxon>Hibiscus</taxon>
    </lineage>
</organism>
<dbReference type="AlphaFoldDB" id="A0A6A3B586"/>
<keyword evidence="5 8" id="KW-0812">Transmembrane</keyword>
<feature type="transmembrane region" description="Helical" evidence="8">
    <location>
        <begin position="34"/>
        <end position="56"/>
    </location>
</feature>
<evidence type="ECO:0000313" key="11">
    <source>
        <dbReference type="Proteomes" id="UP000436088"/>
    </source>
</evidence>
<dbReference type="EMBL" id="VEPZ02000902">
    <property type="protein sequence ID" value="KAE8712100.1"/>
    <property type="molecule type" value="Genomic_DNA"/>
</dbReference>